<evidence type="ECO:0000256" key="2">
    <source>
        <dbReference type="SAM" id="Phobius"/>
    </source>
</evidence>
<protein>
    <submittedName>
        <fullName evidence="3">Uncharacterized protein</fullName>
    </submittedName>
</protein>
<evidence type="ECO:0000313" key="3">
    <source>
        <dbReference type="EMBL" id="WOK93714.1"/>
    </source>
</evidence>
<accession>A0AAQ3Q2A9</accession>
<sequence length="150" mass="16516">MQSMLNNEKLGFFYGSTGPVCLITLLYASLMRPVDINPGDEWINVSTIIATYYASCVFSFFFCSGRLLFHMAMAMPPFSSSTRPTLAAPSIPPSRSTTAMPTLPSTGPVASTTRRSRMFSGSLIGKIMIWEMKDKLQGGDDHQEDLTNLE</sequence>
<evidence type="ECO:0000256" key="1">
    <source>
        <dbReference type="SAM" id="MobiDB-lite"/>
    </source>
</evidence>
<keyword evidence="4" id="KW-1185">Reference proteome</keyword>
<proteinExistence type="predicted"/>
<feature type="compositionally biased region" description="Polar residues" evidence="1">
    <location>
        <begin position="93"/>
        <end position="112"/>
    </location>
</feature>
<reference evidence="3 4" key="1">
    <citation type="submission" date="2023-10" db="EMBL/GenBank/DDBJ databases">
        <title>Chromosome-scale genome assembly provides insights into flower coloration mechanisms of Canna indica.</title>
        <authorList>
            <person name="Li C."/>
        </authorList>
    </citation>
    <scope>NUCLEOTIDE SEQUENCE [LARGE SCALE GENOMIC DNA]</scope>
    <source>
        <tissue evidence="3">Flower</tissue>
    </source>
</reference>
<feature type="region of interest" description="Disordered" evidence="1">
    <location>
        <begin position="84"/>
        <end position="112"/>
    </location>
</feature>
<feature type="transmembrane region" description="Helical" evidence="2">
    <location>
        <begin position="50"/>
        <end position="69"/>
    </location>
</feature>
<evidence type="ECO:0000313" key="4">
    <source>
        <dbReference type="Proteomes" id="UP001327560"/>
    </source>
</evidence>
<name>A0AAQ3Q2A9_9LILI</name>
<dbReference type="AlphaFoldDB" id="A0AAQ3Q2A9"/>
<dbReference type="Proteomes" id="UP001327560">
    <property type="component" value="Chromosome 1"/>
</dbReference>
<organism evidence="3 4">
    <name type="scientific">Canna indica</name>
    <name type="common">Indian-shot</name>
    <dbReference type="NCBI Taxonomy" id="4628"/>
    <lineage>
        <taxon>Eukaryota</taxon>
        <taxon>Viridiplantae</taxon>
        <taxon>Streptophyta</taxon>
        <taxon>Embryophyta</taxon>
        <taxon>Tracheophyta</taxon>
        <taxon>Spermatophyta</taxon>
        <taxon>Magnoliopsida</taxon>
        <taxon>Liliopsida</taxon>
        <taxon>Zingiberales</taxon>
        <taxon>Cannaceae</taxon>
        <taxon>Canna</taxon>
    </lineage>
</organism>
<gene>
    <name evidence="3" type="ORF">Cni_G02414</name>
</gene>
<feature type="transmembrane region" description="Helical" evidence="2">
    <location>
        <begin position="12"/>
        <end position="30"/>
    </location>
</feature>
<keyword evidence="2" id="KW-0812">Transmembrane</keyword>
<dbReference type="EMBL" id="CP136890">
    <property type="protein sequence ID" value="WOK93714.1"/>
    <property type="molecule type" value="Genomic_DNA"/>
</dbReference>
<keyword evidence="2" id="KW-1133">Transmembrane helix</keyword>
<keyword evidence="2" id="KW-0472">Membrane</keyword>